<comment type="subcellular location">
    <subcellularLocation>
        <location evidence="1">Membrane</location>
        <topology evidence="1">Multi-pass membrane protein</topology>
    </subcellularLocation>
</comment>
<evidence type="ECO:0000313" key="8">
    <source>
        <dbReference type="EMBL" id="KAK0624955.1"/>
    </source>
</evidence>
<proteinExistence type="inferred from homology"/>
<feature type="domain" description="Rhodopsin" evidence="7">
    <location>
        <begin position="26"/>
        <end position="265"/>
    </location>
</feature>
<protein>
    <recommendedName>
        <fullName evidence="7">Rhodopsin domain-containing protein</fullName>
    </recommendedName>
</protein>
<comment type="caution">
    <text evidence="8">The sequence shown here is derived from an EMBL/GenBank/DDBJ whole genome shotgun (WGS) entry which is preliminary data.</text>
</comment>
<dbReference type="EMBL" id="JAULSR010000003">
    <property type="protein sequence ID" value="KAK0624955.1"/>
    <property type="molecule type" value="Genomic_DNA"/>
</dbReference>
<feature type="transmembrane region" description="Helical" evidence="6">
    <location>
        <begin position="120"/>
        <end position="147"/>
    </location>
</feature>
<feature type="transmembrane region" description="Helical" evidence="6">
    <location>
        <begin position="167"/>
        <end position="191"/>
    </location>
</feature>
<gene>
    <name evidence="8" type="ORF">B0T17DRAFT_257252</name>
</gene>
<reference evidence="8" key="1">
    <citation type="submission" date="2023-06" db="EMBL/GenBank/DDBJ databases">
        <title>Genome-scale phylogeny and comparative genomics of the fungal order Sordariales.</title>
        <authorList>
            <consortium name="Lawrence Berkeley National Laboratory"/>
            <person name="Hensen N."/>
            <person name="Bonometti L."/>
            <person name="Westerberg I."/>
            <person name="Brannstrom I.O."/>
            <person name="Guillou S."/>
            <person name="Cros-Aarteil S."/>
            <person name="Calhoun S."/>
            <person name="Haridas S."/>
            <person name="Kuo A."/>
            <person name="Mondo S."/>
            <person name="Pangilinan J."/>
            <person name="Riley R."/>
            <person name="LaButti K."/>
            <person name="Andreopoulos B."/>
            <person name="Lipzen A."/>
            <person name="Chen C."/>
            <person name="Yanf M."/>
            <person name="Daum C."/>
            <person name="Ng V."/>
            <person name="Clum A."/>
            <person name="Steindorff A."/>
            <person name="Ohm R."/>
            <person name="Martin F."/>
            <person name="Silar P."/>
            <person name="Natvig D."/>
            <person name="Lalanne C."/>
            <person name="Gautier V."/>
            <person name="Ament-velasquez S.L."/>
            <person name="Kruys A."/>
            <person name="Hutchinson M.I."/>
            <person name="Powell A.J."/>
            <person name="Barry K."/>
            <person name="Miller A.N."/>
            <person name="Grigoriev I.V."/>
            <person name="Debuchy R."/>
            <person name="Gladieux P."/>
            <person name="Thoren M.H."/>
            <person name="Johannesson H."/>
        </authorList>
    </citation>
    <scope>NUCLEOTIDE SEQUENCE</scope>
    <source>
        <strain evidence="8">SMH3391-2</strain>
    </source>
</reference>
<evidence type="ECO:0000256" key="2">
    <source>
        <dbReference type="ARBA" id="ARBA00022692"/>
    </source>
</evidence>
<dbReference type="AlphaFoldDB" id="A0AA39X0E8"/>
<name>A0AA39X0E8_9PEZI</name>
<dbReference type="GO" id="GO:0016020">
    <property type="term" value="C:membrane"/>
    <property type="evidence" value="ECO:0007669"/>
    <property type="project" value="UniProtKB-SubCell"/>
</dbReference>
<dbReference type="InterPro" id="IPR052337">
    <property type="entry name" value="SAT4-like"/>
</dbReference>
<keyword evidence="3 6" id="KW-1133">Transmembrane helix</keyword>
<dbReference type="InterPro" id="IPR049326">
    <property type="entry name" value="Rhodopsin_dom_fungi"/>
</dbReference>
<feature type="transmembrane region" description="Helical" evidence="6">
    <location>
        <begin position="40"/>
        <end position="63"/>
    </location>
</feature>
<feature type="transmembrane region" description="Helical" evidence="6">
    <location>
        <begin position="241"/>
        <end position="260"/>
    </location>
</feature>
<evidence type="ECO:0000256" key="3">
    <source>
        <dbReference type="ARBA" id="ARBA00022989"/>
    </source>
</evidence>
<dbReference type="PANTHER" id="PTHR33048">
    <property type="entry name" value="PTH11-LIKE INTEGRAL MEMBRANE PROTEIN (AFU_ORTHOLOGUE AFUA_5G11245)"/>
    <property type="match status" value="1"/>
</dbReference>
<keyword evidence="4 6" id="KW-0472">Membrane</keyword>
<evidence type="ECO:0000256" key="6">
    <source>
        <dbReference type="SAM" id="Phobius"/>
    </source>
</evidence>
<feature type="transmembrane region" description="Helical" evidence="6">
    <location>
        <begin position="6"/>
        <end position="28"/>
    </location>
</feature>
<evidence type="ECO:0000256" key="5">
    <source>
        <dbReference type="ARBA" id="ARBA00038359"/>
    </source>
</evidence>
<dbReference type="PANTHER" id="PTHR33048:SF42">
    <property type="entry name" value="INTEGRAL MEMBRANE PROTEIN"/>
    <property type="match status" value="1"/>
</dbReference>
<dbReference type="Pfam" id="PF20684">
    <property type="entry name" value="Fung_rhodopsin"/>
    <property type="match status" value="1"/>
</dbReference>
<evidence type="ECO:0000259" key="7">
    <source>
        <dbReference type="Pfam" id="PF20684"/>
    </source>
</evidence>
<sequence>MDESRAKTLVSCSISFTFLSLLFMLLRFCCKVRYGRKFEWADYILAFSWVLLLASAGLTIAATRYQFGEHNEYVSQADREMTTILIAVEESLNAICIGFAQTSVALSVLRFTSKPWEKALIWFIILSVQFTKWLSSIFVFTACTPITRRADPTIPGECWDLDTLATFSAFTSGWSGAMNFVVVIISWYLIWRTQMRIEEKIGLVVVFGLGIISTVAAAIKTCSLVSAILSPDASWSMARMVLWMLLEAAVIIMAASIPYLRLMLKEASRSVARSLTVGDQAPHSVE</sequence>
<comment type="similarity">
    <text evidence="5">Belongs to the SAT4 family.</text>
</comment>
<organism evidence="8 9">
    <name type="scientific">Bombardia bombarda</name>
    <dbReference type="NCBI Taxonomy" id="252184"/>
    <lineage>
        <taxon>Eukaryota</taxon>
        <taxon>Fungi</taxon>
        <taxon>Dikarya</taxon>
        <taxon>Ascomycota</taxon>
        <taxon>Pezizomycotina</taxon>
        <taxon>Sordariomycetes</taxon>
        <taxon>Sordariomycetidae</taxon>
        <taxon>Sordariales</taxon>
        <taxon>Lasiosphaeriaceae</taxon>
        <taxon>Bombardia</taxon>
    </lineage>
</organism>
<feature type="transmembrane region" description="Helical" evidence="6">
    <location>
        <begin position="203"/>
        <end position="229"/>
    </location>
</feature>
<evidence type="ECO:0000256" key="1">
    <source>
        <dbReference type="ARBA" id="ARBA00004141"/>
    </source>
</evidence>
<evidence type="ECO:0000313" key="9">
    <source>
        <dbReference type="Proteomes" id="UP001174934"/>
    </source>
</evidence>
<accession>A0AA39X0E8</accession>
<evidence type="ECO:0000256" key="4">
    <source>
        <dbReference type="ARBA" id="ARBA00023136"/>
    </source>
</evidence>
<keyword evidence="2 6" id="KW-0812">Transmembrane</keyword>
<keyword evidence="9" id="KW-1185">Reference proteome</keyword>
<dbReference type="Proteomes" id="UP001174934">
    <property type="component" value="Unassembled WGS sequence"/>
</dbReference>